<name>A0A3S1J1X2_9CYAN</name>
<sequence>MGVTCISLITGVFSVEKLYDGASSSWCWRNFVPVTNTISDELGQILDKLLQFQPIHRYSSAQEVLQALSLLPPISTQIPPTLHLDTLIPVTVLSSASQTSKIEIYYIKLELLLKSQKWKEADLETWKLLCMALNKPLEVKITSSEINLINCE</sequence>
<evidence type="ECO:0000313" key="1">
    <source>
        <dbReference type="EMBL" id="RUT06210.1"/>
    </source>
</evidence>
<dbReference type="SUPFAM" id="SSF140869">
    <property type="entry name" value="GUN4-like"/>
    <property type="match status" value="1"/>
</dbReference>
<dbReference type="AlphaFoldDB" id="A0A3S1J1X2"/>
<evidence type="ECO:0000313" key="2">
    <source>
        <dbReference type="Proteomes" id="UP000271624"/>
    </source>
</evidence>
<dbReference type="Gene3D" id="1.25.40.620">
    <property type="match status" value="1"/>
</dbReference>
<dbReference type="InterPro" id="IPR011009">
    <property type="entry name" value="Kinase-like_dom_sf"/>
</dbReference>
<dbReference type="Proteomes" id="UP000271624">
    <property type="component" value="Unassembled WGS sequence"/>
</dbReference>
<proteinExistence type="predicted"/>
<keyword evidence="2" id="KW-1185">Reference proteome</keyword>
<organism evidence="1 2">
    <name type="scientific">Dulcicalothrix desertica PCC 7102</name>
    <dbReference type="NCBI Taxonomy" id="232991"/>
    <lineage>
        <taxon>Bacteria</taxon>
        <taxon>Bacillati</taxon>
        <taxon>Cyanobacteriota</taxon>
        <taxon>Cyanophyceae</taxon>
        <taxon>Nostocales</taxon>
        <taxon>Calotrichaceae</taxon>
        <taxon>Dulcicalothrix</taxon>
    </lineage>
</organism>
<gene>
    <name evidence="1" type="ORF">DSM106972_034160</name>
</gene>
<comment type="caution">
    <text evidence="1">The sequence shown here is derived from an EMBL/GenBank/DDBJ whole genome shotgun (WGS) entry which is preliminary data.</text>
</comment>
<dbReference type="InterPro" id="IPR037215">
    <property type="entry name" value="GUN4-like_sf"/>
</dbReference>
<protein>
    <recommendedName>
        <fullName evidence="3">Protein kinase domain-containing protein</fullName>
    </recommendedName>
</protein>
<reference evidence="1" key="1">
    <citation type="submission" date="2018-12" db="EMBL/GenBank/DDBJ databases">
        <authorList>
            <person name="Will S."/>
            <person name="Neumann-Schaal M."/>
            <person name="Henke P."/>
        </authorList>
    </citation>
    <scope>NUCLEOTIDE SEQUENCE</scope>
    <source>
        <strain evidence="1">PCC 7102</strain>
    </source>
</reference>
<reference evidence="1" key="2">
    <citation type="journal article" date="2019" name="Genome Biol. Evol.">
        <title>Day and night: Metabolic profiles and evolutionary relationships of six axenic non-marine cyanobacteria.</title>
        <authorList>
            <person name="Will S.E."/>
            <person name="Henke P."/>
            <person name="Boedeker C."/>
            <person name="Huang S."/>
            <person name="Brinkmann H."/>
            <person name="Rohde M."/>
            <person name="Jarek M."/>
            <person name="Friedl T."/>
            <person name="Seufert S."/>
            <person name="Schumacher M."/>
            <person name="Overmann J."/>
            <person name="Neumann-Schaal M."/>
            <person name="Petersen J."/>
        </authorList>
    </citation>
    <scope>NUCLEOTIDE SEQUENCE [LARGE SCALE GENOMIC DNA]</scope>
    <source>
        <strain evidence="1">PCC 7102</strain>
    </source>
</reference>
<dbReference type="SUPFAM" id="SSF56112">
    <property type="entry name" value="Protein kinase-like (PK-like)"/>
    <property type="match status" value="1"/>
</dbReference>
<accession>A0A3S1J1X2</accession>
<evidence type="ECO:0008006" key="3">
    <source>
        <dbReference type="Google" id="ProtNLM"/>
    </source>
</evidence>
<dbReference type="EMBL" id="RSCL01000007">
    <property type="protein sequence ID" value="RUT06210.1"/>
    <property type="molecule type" value="Genomic_DNA"/>
</dbReference>